<comment type="subcellular location">
    <subcellularLocation>
        <location evidence="1">Membrane</location>
        <topology evidence="1">Multi-pass membrane protein</topology>
    </subcellularLocation>
</comment>
<dbReference type="EMBL" id="JSUM01000032">
    <property type="protein sequence ID" value="KGQ69353.1"/>
    <property type="molecule type" value="Genomic_DNA"/>
</dbReference>
<keyword evidence="4 6" id="KW-1133">Transmembrane helix</keyword>
<gene>
    <name evidence="7" type="ORF">OA57_12115</name>
</gene>
<evidence type="ECO:0000256" key="1">
    <source>
        <dbReference type="ARBA" id="ARBA00004141"/>
    </source>
</evidence>
<dbReference type="RefSeq" id="WP_034618246.1">
    <property type="nucleotide sequence ID" value="NZ_JSUM01000032.1"/>
</dbReference>
<feature type="transmembrane region" description="Helical" evidence="6">
    <location>
        <begin position="319"/>
        <end position="343"/>
    </location>
</feature>
<keyword evidence="5 6" id="KW-0472">Membrane</keyword>
<dbReference type="InterPro" id="IPR001898">
    <property type="entry name" value="SLC13A/DASS"/>
</dbReference>
<dbReference type="GO" id="GO:0022857">
    <property type="term" value="F:transmembrane transporter activity"/>
    <property type="evidence" value="ECO:0007669"/>
    <property type="project" value="InterPro"/>
</dbReference>
<evidence type="ECO:0000313" key="7">
    <source>
        <dbReference type="EMBL" id="KGQ69353.1"/>
    </source>
</evidence>
<name>A0A0A3AIX7_9PAST</name>
<dbReference type="AlphaFoldDB" id="A0A0A3AIX7"/>
<dbReference type="PANTHER" id="PTHR42826">
    <property type="entry name" value="DICARBOXYLATE TRANSPORTER 2.1, CHLOROPLASTIC"/>
    <property type="match status" value="1"/>
</dbReference>
<feature type="transmembrane region" description="Helical" evidence="6">
    <location>
        <begin position="6"/>
        <end position="26"/>
    </location>
</feature>
<keyword evidence="3 6" id="KW-0812">Transmembrane</keyword>
<dbReference type="PIRSF" id="PIRSF002457">
    <property type="entry name" value="DASS"/>
    <property type="match status" value="1"/>
</dbReference>
<feature type="transmembrane region" description="Helical" evidence="6">
    <location>
        <begin position="286"/>
        <end position="307"/>
    </location>
</feature>
<dbReference type="GO" id="GO:0016020">
    <property type="term" value="C:membrane"/>
    <property type="evidence" value="ECO:0007669"/>
    <property type="project" value="UniProtKB-SubCell"/>
</dbReference>
<dbReference type="STRING" id="505317.OA57_12115"/>
<evidence type="ECO:0000256" key="6">
    <source>
        <dbReference type="SAM" id="Phobius"/>
    </source>
</evidence>
<protein>
    <submittedName>
        <fullName evidence="7">2-oxoglutarate translocator</fullName>
    </submittedName>
</protein>
<evidence type="ECO:0000256" key="5">
    <source>
        <dbReference type="ARBA" id="ARBA00023136"/>
    </source>
</evidence>
<keyword evidence="8" id="KW-1185">Reference proteome</keyword>
<evidence type="ECO:0000313" key="8">
    <source>
        <dbReference type="Proteomes" id="UP000030380"/>
    </source>
</evidence>
<dbReference type="OrthoDB" id="3170849at2"/>
<dbReference type="InterPro" id="IPR030676">
    <property type="entry name" value="CitT-rel"/>
</dbReference>
<evidence type="ECO:0000256" key="4">
    <source>
        <dbReference type="ARBA" id="ARBA00022989"/>
    </source>
</evidence>
<evidence type="ECO:0000256" key="3">
    <source>
        <dbReference type="ARBA" id="ARBA00022692"/>
    </source>
</evidence>
<sequence length="466" mass="50068">MTRLTRGMIVILVMAAIWLSPVPTGLSAQAWQLFAIFAATIIGFILQPLPLGAVALIGVMFAALSNTVSMSEALSGFSNSTIWLIVSAFLFAKGFIKTGLGRRIAYQLIRCFGSSALKLGYTLVISDFIISPATPSNTARCGGIMYPIVRSLASAFGSEPEKHPRKIGAYILSTTFQVDAPIAAMFLTACAPNLLITAFAQDTANLSISWGTWALAGIVPGLLSMLIIPYFIYKFYPPEIKDTREAQQVAGAELDKMGAMSRGEWIISGVFVGALLLWSTSQYTHIHATVVALLGVCVMLISGVLEWDEILQEKGAWDGMIWMGGIVGLAGMLNKVGFIPWFAASASGLMDGVSWVPTLAVLFLIYMYSHYVFASLSAHVTAMYAVFLAVAIGAGAPAFLAAFGFAALSNLMAGLTHYATGAAPIYFGAGYIKQKDWWRIGFFASVINVVLWIGVGSLWWNILGLW</sequence>
<feature type="transmembrane region" description="Helical" evidence="6">
    <location>
        <begin position="411"/>
        <end position="429"/>
    </location>
</feature>
<proteinExistence type="inferred from homology"/>
<organism evidence="7 8">
    <name type="scientific">Chelonobacter oris</name>
    <dbReference type="NCBI Taxonomy" id="505317"/>
    <lineage>
        <taxon>Bacteria</taxon>
        <taxon>Pseudomonadati</taxon>
        <taxon>Pseudomonadota</taxon>
        <taxon>Gammaproteobacteria</taxon>
        <taxon>Pasteurellales</taxon>
        <taxon>Pasteurellaceae</taxon>
        <taxon>Chelonobacter</taxon>
    </lineage>
</organism>
<dbReference type="Pfam" id="PF00939">
    <property type="entry name" value="Na_sulph_symp"/>
    <property type="match status" value="1"/>
</dbReference>
<comment type="similarity">
    <text evidence="2">Belongs to the SLC13A/DASS transporter (TC 2.A.47) family. DIT1 subfamily.</text>
</comment>
<dbReference type="Proteomes" id="UP000030380">
    <property type="component" value="Unassembled WGS sequence"/>
</dbReference>
<feature type="transmembrane region" description="Helical" evidence="6">
    <location>
        <begin position="385"/>
        <end position="405"/>
    </location>
</feature>
<dbReference type="NCBIfam" id="TIGR00785">
    <property type="entry name" value="dass"/>
    <property type="match status" value="1"/>
</dbReference>
<feature type="transmembrane region" description="Helical" evidence="6">
    <location>
        <begin position="33"/>
        <end position="64"/>
    </location>
</feature>
<feature type="transmembrane region" description="Helical" evidence="6">
    <location>
        <begin position="212"/>
        <end position="233"/>
    </location>
</feature>
<comment type="caution">
    <text evidence="7">The sequence shown here is derived from an EMBL/GenBank/DDBJ whole genome shotgun (WGS) entry which is preliminary data.</text>
</comment>
<feature type="transmembrane region" description="Helical" evidence="6">
    <location>
        <begin position="355"/>
        <end position="373"/>
    </location>
</feature>
<feature type="transmembrane region" description="Helical" evidence="6">
    <location>
        <begin position="441"/>
        <end position="462"/>
    </location>
</feature>
<feature type="transmembrane region" description="Helical" evidence="6">
    <location>
        <begin position="182"/>
        <end position="200"/>
    </location>
</feature>
<reference evidence="7 8" key="1">
    <citation type="submission" date="2014-11" db="EMBL/GenBank/DDBJ databases">
        <title>Draft genome sequence of Chelonobacter oris 1662T, associated with respiratory disease in Hermann's Tortoises.</title>
        <authorList>
            <person name="Kudirkiene E."/>
            <person name="Hansen M.J."/>
            <person name="Bojesen A.M."/>
        </authorList>
    </citation>
    <scope>NUCLEOTIDE SEQUENCE [LARGE SCALE GENOMIC DNA]</scope>
    <source>
        <strain evidence="7 8">1662</strain>
    </source>
</reference>
<feature type="transmembrane region" description="Helical" evidence="6">
    <location>
        <begin position="76"/>
        <end position="96"/>
    </location>
</feature>
<evidence type="ECO:0000256" key="2">
    <source>
        <dbReference type="ARBA" id="ARBA00007349"/>
    </source>
</evidence>
<accession>A0A0A3AIX7</accession>